<dbReference type="VEuPathDB" id="TrichDB:TVAG_172070"/>
<accession>A2DEV8</accession>
<gene>
    <name evidence="2" type="ORF">TVAG_172070</name>
</gene>
<name>A2DEV8_TRIV3</name>
<evidence type="ECO:0000313" key="3">
    <source>
        <dbReference type="Proteomes" id="UP000001542"/>
    </source>
</evidence>
<keyword evidence="3" id="KW-1185">Reference proteome</keyword>
<sequence length="588" mass="67087">MRQAIFPYKPDNKAKFQLRPVNLDEGGTEGMAEKSSWISDGPLRQIEMGLPIYGTLPPALDPSKPSPIDNMVNVLVNRPYAKDYNKMYKGFATKYPEYDINDPDTRSFAEKQFIALNSKDINDSLTNKTEELRFKIKDNGPKLSASTESSTLKRRATTRQRLPPKYTTIIPPDAYLQTFGGAIPYFQSQVFEDDISDINDKPKDEGKRVTGISGPRKPVAGNQSSLIRELHFASLSNEEVEAAKTDDSPFVPLKISERPTLKPDNFFKISPEDEDTCQKCLKKYFDPTVGKPFVPKNAEQDFPLKLFDADPQQEQKAFGLGSNAMFAGSNFFESSLSLNNDDDASVEIDPKSTLVESKQDDILFTADKLPFTRNDVAELRAFTKHWDNLVEDEKKEIDKKLINRRRMIKKTFESKEVFENYLKLLEEDCKRIHSGLIGKGKYKKKSMWEVAVKTAKKDPTALHPRREFWWRLGAYCKSCGGMKDLLEKEYVNVVRDLLINRHPVDESLFWDTLDKVSSDVLENIASLGLIEFSRIVLDVPQVEFDRYLDKRHASRDIYIQTIVNSTSRETLDNINKLAKGKIEVPESN</sequence>
<dbReference type="SMR" id="A2DEV8"/>
<dbReference type="OrthoDB" id="10490257at2759"/>
<evidence type="ECO:0000256" key="1">
    <source>
        <dbReference type="SAM" id="MobiDB-lite"/>
    </source>
</evidence>
<dbReference type="AlphaFoldDB" id="A2DEV8"/>
<protein>
    <submittedName>
        <fullName evidence="2">Uncharacterized protein</fullName>
    </submittedName>
</protein>
<evidence type="ECO:0000313" key="2">
    <source>
        <dbReference type="EMBL" id="EAY20950.1"/>
    </source>
</evidence>
<dbReference type="InParanoid" id="A2DEV8"/>
<organism evidence="2 3">
    <name type="scientific">Trichomonas vaginalis (strain ATCC PRA-98 / G3)</name>
    <dbReference type="NCBI Taxonomy" id="412133"/>
    <lineage>
        <taxon>Eukaryota</taxon>
        <taxon>Metamonada</taxon>
        <taxon>Parabasalia</taxon>
        <taxon>Trichomonadida</taxon>
        <taxon>Trichomonadidae</taxon>
        <taxon>Trichomonas</taxon>
    </lineage>
</organism>
<dbReference type="VEuPathDB" id="TrichDB:TVAGG3_0530570"/>
<dbReference type="KEGG" id="tva:5466483"/>
<dbReference type="RefSeq" id="XP_001581936.1">
    <property type="nucleotide sequence ID" value="XM_001581886.1"/>
</dbReference>
<reference evidence="2" key="1">
    <citation type="submission" date="2006-10" db="EMBL/GenBank/DDBJ databases">
        <authorList>
            <person name="Amadeo P."/>
            <person name="Zhao Q."/>
            <person name="Wortman J."/>
            <person name="Fraser-Liggett C."/>
            <person name="Carlton J."/>
        </authorList>
    </citation>
    <scope>NUCLEOTIDE SEQUENCE</scope>
    <source>
        <strain evidence="2">G3</strain>
    </source>
</reference>
<dbReference type="EMBL" id="DS113193">
    <property type="protein sequence ID" value="EAY20950.1"/>
    <property type="molecule type" value="Genomic_DNA"/>
</dbReference>
<dbReference type="Proteomes" id="UP000001542">
    <property type="component" value="Unassembled WGS sequence"/>
</dbReference>
<feature type="compositionally biased region" description="Basic and acidic residues" evidence="1">
    <location>
        <begin position="199"/>
        <end position="208"/>
    </location>
</feature>
<feature type="region of interest" description="Disordered" evidence="1">
    <location>
        <begin position="199"/>
        <end position="221"/>
    </location>
</feature>
<reference evidence="2" key="2">
    <citation type="journal article" date="2007" name="Science">
        <title>Draft genome sequence of the sexually transmitted pathogen Trichomonas vaginalis.</title>
        <authorList>
            <person name="Carlton J.M."/>
            <person name="Hirt R.P."/>
            <person name="Silva J.C."/>
            <person name="Delcher A.L."/>
            <person name="Schatz M."/>
            <person name="Zhao Q."/>
            <person name="Wortman J.R."/>
            <person name="Bidwell S.L."/>
            <person name="Alsmark U.C.M."/>
            <person name="Besteiro S."/>
            <person name="Sicheritz-Ponten T."/>
            <person name="Noel C.J."/>
            <person name="Dacks J.B."/>
            <person name="Foster P.G."/>
            <person name="Simillion C."/>
            <person name="Van de Peer Y."/>
            <person name="Miranda-Saavedra D."/>
            <person name="Barton G.J."/>
            <person name="Westrop G.D."/>
            <person name="Mueller S."/>
            <person name="Dessi D."/>
            <person name="Fiori P.L."/>
            <person name="Ren Q."/>
            <person name="Paulsen I."/>
            <person name="Zhang H."/>
            <person name="Bastida-Corcuera F.D."/>
            <person name="Simoes-Barbosa A."/>
            <person name="Brown M.T."/>
            <person name="Hayes R.D."/>
            <person name="Mukherjee M."/>
            <person name="Okumura C.Y."/>
            <person name="Schneider R."/>
            <person name="Smith A.J."/>
            <person name="Vanacova S."/>
            <person name="Villalvazo M."/>
            <person name="Haas B.J."/>
            <person name="Pertea M."/>
            <person name="Feldblyum T.V."/>
            <person name="Utterback T.R."/>
            <person name="Shu C.L."/>
            <person name="Osoegawa K."/>
            <person name="de Jong P.J."/>
            <person name="Hrdy I."/>
            <person name="Horvathova L."/>
            <person name="Zubacova Z."/>
            <person name="Dolezal P."/>
            <person name="Malik S.B."/>
            <person name="Logsdon J.M. Jr."/>
            <person name="Henze K."/>
            <person name="Gupta A."/>
            <person name="Wang C.C."/>
            <person name="Dunne R.L."/>
            <person name="Upcroft J.A."/>
            <person name="Upcroft P."/>
            <person name="White O."/>
            <person name="Salzberg S.L."/>
            <person name="Tang P."/>
            <person name="Chiu C.-H."/>
            <person name="Lee Y.-S."/>
            <person name="Embley T.M."/>
            <person name="Coombs G.H."/>
            <person name="Mottram J.C."/>
            <person name="Tachezy J."/>
            <person name="Fraser-Liggett C.M."/>
            <person name="Johnson P.J."/>
        </authorList>
    </citation>
    <scope>NUCLEOTIDE SEQUENCE [LARGE SCALE GENOMIC DNA]</scope>
    <source>
        <strain evidence="2">G3</strain>
    </source>
</reference>
<proteinExistence type="predicted"/>